<dbReference type="GO" id="GO:0006950">
    <property type="term" value="P:response to stress"/>
    <property type="evidence" value="ECO:0007669"/>
    <property type="project" value="TreeGrafter"/>
</dbReference>
<proteinExistence type="predicted"/>
<dbReference type="SUPFAM" id="SSF46785">
    <property type="entry name" value="Winged helix' DNA-binding domain"/>
    <property type="match status" value="1"/>
</dbReference>
<dbReference type="SMART" id="SM00347">
    <property type="entry name" value="HTH_MARR"/>
    <property type="match status" value="1"/>
</dbReference>
<dbReference type="InterPro" id="IPR039422">
    <property type="entry name" value="MarR/SlyA-like"/>
</dbReference>
<dbReference type="InterPro" id="IPR036390">
    <property type="entry name" value="WH_DNA-bd_sf"/>
</dbReference>
<keyword evidence="3" id="KW-1185">Reference proteome</keyword>
<dbReference type="PANTHER" id="PTHR33164">
    <property type="entry name" value="TRANSCRIPTIONAL REGULATOR, MARR FAMILY"/>
    <property type="match status" value="1"/>
</dbReference>
<dbReference type="PANTHER" id="PTHR33164:SF104">
    <property type="entry name" value="TRANSCRIPTIONAL REGULATORY PROTEIN"/>
    <property type="match status" value="1"/>
</dbReference>
<feature type="domain" description="HTH marR-type" evidence="1">
    <location>
        <begin position="28"/>
        <end position="163"/>
    </location>
</feature>
<dbReference type="InterPro" id="IPR000835">
    <property type="entry name" value="HTH_MarR-typ"/>
</dbReference>
<accession>A0A5B2WSB7</accession>
<dbReference type="EMBL" id="VUOB01000065">
    <property type="protein sequence ID" value="KAA2253582.1"/>
    <property type="molecule type" value="Genomic_DNA"/>
</dbReference>
<dbReference type="Proteomes" id="UP000323454">
    <property type="component" value="Unassembled WGS sequence"/>
</dbReference>
<evidence type="ECO:0000313" key="2">
    <source>
        <dbReference type="EMBL" id="KAA2253582.1"/>
    </source>
</evidence>
<dbReference type="OrthoDB" id="3237509at2"/>
<dbReference type="PROSITE" id="PS50995">
    <property type="entry name" value="HTH_MARR_2"/>
    <property type="match status" value="1"/>
</dbReference>
<protein>
    <submittedName>
        <fullName evidence="2">MarR family transcriptional regulator</fullName>
    </submittedName>
</protein>
<dbReference type="InterPro" id="IPR036388">
    <property type="entry name" value="WH-like_DNA-bd_sf"/>
</dbReference>
<reference evidence="2 3" key="1">
    <citation type="submission" date="2019-09" db="EMBL/GenBank/DDBJ databases">
        <title>Goodfellowia gen. nov., a new genus of the Pseudonocardineae related to Actinoalloteichus, containing Goodfellowia coeruleoviolacea gen. nov., comb. nov. gen. nov., comb. nov.</title>
        <authorList>
            <person name="Labeda D."/>
        </authorList>
    </citation>
    <scope>NUCLEOTIDE SEQUENCE [LARGE SCALE GENOMIC DNA]</scope>
    <source>
        <strain evidence="2 3">AN110305</strain>
    </source>
</reference>
<name>A0A5B2WSB7_9PSEU</name>
<comment type="caution">
    <text evidence="2">The sequence shown here is derived from an EMBL/GenBank/DDBJ whole genome shotgun (WGS) entry which is preliminary data.</text>
</comment>
<evidence type="ECO:0000259" key="1">
    <source>
        <dbReference type="PROSITE" id="PS50995"/>
    </source>
</evidence>
<reference evidence="2 3" key="2">
    <citation type="submission" date="2019-09" db="EMBL/GenBank/DDBJ databases">
        <authorList>
            <person name="Jin C."/>
        </authorList>
    </citation>
    <scope>NUCLEOTIDE SEQUENCE [LARGE SCALE GENOMIC DNA]</scope>
    <source>
        <strain evidence="2 3">AN110305</strain>
    </source>
</reference>
<evidence type="ECO:0000313" key="3">
    <source>
        <dbReference type="Proteomes" id="UP000323454"/>
    </source>
</evidence>
<dbReference type="AlphaFoldDB" id="A0A5B2WSB7"/>
<sequence>MVVMAEEHSVAWIQEGWRRELPDVPVESIAVITQVWRIAKVLADDRRRTLAALDMDGATLDLLSTLRRSGPPYELSPGELARRCLLSAGAITQRVARAEAEGLVSTDRGRSGRRTVVVRLSELGRTRNEEVVRQLLAHEQELVELLPAGQRGQLAELLGGLQVALVARLGDG</sequence>
<dbReference type="Pfam" id="PF12802">
    <property type="entry name" value="MarR_2"/>
    <property type="match status" value="1"/>
</dbReference>
<gene>
    <name evidence="2" type="ORF">F0L68_32780</name>
</gene>
<dbReference type="Gene3D" id="1.10.10.10">
    <property type="entry name" value="Winged helix-like DNA-binding domain superfamily/Winged helix DNA-binding domain"/>
    <property type="match status" value="1"/>
</dbReference>
<organism evidence="2 3">
    <name type="scientific">Solihabitans fulvus</name>
    <dbReference type="NCBI Taxonomy" id="1892852"/>
    <lineage>
        <taxon>Bacteria</taxon>
        <taxon>Bacillati</taxon>
        <taxon>Actinomycetota</taxon>
        <taxon>Actinomycetes</taxon>
        <taxon>Pseudonocardiales</taxon>
        <taxon>Pseudonocardiaceae</taxon>
        <taxon>Solihabitans</taxon>
    </lineage>
</organism>
<dbReference type="GO" id="GO:0003700">
    <property type="term" value="F:DNA-binding transcription factor activity"/>
    <property type="evidence" value="ECO:0007669"/>
    <property type="project" value="InterPro"/>
</dbReference>